<keyword evidence="6 11" id="KW-0694">RNA-binding</keyword>
<dbReference type="EMBL" id="VCGU01000008">
    <property type="protein sequence ID" value="TRY71840.1"/>
    <property type="molecule type" value="Genomic_DNA"/>
</dbReference>
<reference evidence="15 16" key="2">
    <citation type="journal article" date="2018" name="Nat. Ecol. Evol.">
        <title>Genomic signatures of mitonuclear coevolution across populations of Tigriopus californicus.</title>
        <authorList>
            <person name="Barreto F.S."/>
            <person name="Watson E.T."/>
            <person name="Lima T.G."/>
            <person name="Willett C.S."/>
            <person name="Edmands S."/>
            <person name="Li W."/>
            <person name="Burton R.S."/>
        </authorList>
    </citation>
    <scope>NUCLEOTIDE SEQUENCE [LARGE SCALE GENOMIC DNA]</scope>
    <source>
        <strain evidence="15 16">San Diego</strain>
    </source>
</reference>
<proteinExistence type="evidence at transcript level"/>
<accession>Q2PQU7</accession>
<keyword evidence="10" id="KW-0804">Transcription</keyword>
<feature type="binding site" evidence="11">
    <location>
        <position position="33"/>
    </location>
    <ligand>
        <name>S-adenosyl-L-methionine</name>
        <dbReference type="ChEBI" id="CHEBI:59789"/>
    </ligand>
</feature>
<dbReference type="GO" id="GO:0034246">
    <property type="term" value="F:mitochondrial transcription factor activity"/>
    <property type="evidence" value="ECO:0007669"/>
    <property type="project" value="TreeGrafter"/>
</dbReference>
<keyword evidence="3 11" id="KW-0489">Methyltransferase</keyword>
<evidence type="ECO:0000256" key="7">
    <source>
        <dbReference type="ARBA" id="ARBA00022946"/>
    </source>
</evidence>
<dbReference type="InterPro" id="IPR029063">
    <property type="entry name" value="SAM-dependent_MTases_sf"/>
</dbReference>
<dbReference type="Gene3D" id="1.10.8.100">
    <property type="entry name" value="Ribosomal RNA adenine dimethylase-like, domain 2"/>
    <property type="match status" value="1"/>
</dbReference>
<dbReference type="SUPFAM" id="SSF53335">
    <property type="entry name" value="S-adenosyl-L-methionine-dependent methyltransferases"/>
    <property type="match status" value="1"/>
</dbReference>
<sequence>MTSSAARRLPPLPSTRDLLRLYGIRSKRSLSQNFILDPRTLDKIARTAGPLAGQTVVEIGPGPGGITRALIGNGARQVVVIEKDARFLSPLRLLQEAAQGRIIINMGDVLKVNLSKFLDAELRQPWDSPQVPDIRLVSNLPFNITMPFLVRTIRDMAAHDNLFSYGRVPAVLTFQKEVAERIIAQPGDRNRSRLSVLCQNFAQARLKYTLKGGSFVPAASVDVGVMTLLPLRQPYIDLPFNFLEKVFTSLFHGKQKTVRKTIGHLFPNQNRLERADILLSTCRIHPNRTAVSLDMNDFEKIAFTYKDMCDKEPRLKKYVLPELRELLLDYQIEHGLFEDQDVLDSGSGFSLTQKEHDEDENRPSL</sequence>
<dbReference type="Gene3D" id="3.40.50.150">
    <property type="entry name" value="Vaccinia Virus protein VP39"/>
    <property type="match status" value="1"/>
</dbReference>
<dbReference type="GO" id="GO:0003723">
    <property type="term" value="F:RNA binding"/>
    <property type="evidence" value="ECO:0007669"/>
    <property type="project" value="UniProtKB-UniRule"/>
</dbReference>
<feature type="binding site" evidence="11">
    <location>
        <position position="35"/>
    </location>
    <ligand>
        <name>S-adenosyl-L-methionine</name>
        <dbReference type="ChEBI" id="CHEBI:59789"/>
    </ligand>
</feature>
<dbReference type="OrthoDB" id="16079at2759"/>
<keyword evidence="7" id="KW-0809">Transit peptide</keyword>
<dbReference type="GO" id="GO:0005759">
    <property type="term" value="C:mitochondrial matrix"/>
    <property type="evidence" value="ECO:0007669"/>
    <property type="project" value="TreeGrafter"/>
</dbReference>
<evidence type="ECO:0000256" key="2">
    <source>
        <dbReference type="ARBA" id="ARBA00022552"/>
    </source>
</evidence>
<evidence type="ECO:0000259" key="13">
    <source>
        <dbReference type="SMART" id="SM00650"/>
    </source>
</evidence>
<dbReference type="Pfam" id="PF00398">
    <property type="entry name" value="RrnaAD"/>
    <property type="match status" value="1"/>
</dbReference>
<dbReference type="EMBL" id="DQ306726">
    <property type="protein sequence ID" value="ABC24676.1"/>
    <property type="molecule type" value="mRNA"/>
</dbReference>
<keyword evidence="9" id="KW-0496">Mitochondrion</keyword>
<evidence type="ECO:0000256" key="10">
    <source>
        <dbReference type="ARBA" id="ARBA00023163"/>
    </source>
</evidence>
<feature type="binding site" evidence="11">
    <location>
        <position position="139"/>
    </location>
    <ligand>
        <name>S-adenosyl-L-methionine</name>
        <dbReference type="ChEBI" id="CHEBI:59789"/>
    </ligand>
</feature>
<evidence type="ECO:0000256" key="11">
    <source>
        <dbReference type="PROSITE-ProRule" id="PRU01026"/>
    </source>
</evidence>
<keyword evidence="16" id="KW-1185">Reference proteome</keyword>
<keyword evidence="2 12" id="KW-0698">rRNA processing</keyword>
<dbReference type="GO" id="GO:0006391">
    <property type="term" value="P:transcription initiation at mitochondrial promoter"/>
    <property type="evidence" value="ECO:0007669"/>
    <property type="project" value="TreeGrafter"/>
</dbReference>
<dbReference type="STRING" id="6832.Q2PQU7"/>
<evidence type="ECO:0000256" key="1">
    <source>
        <dbReference type="ARBA" id="ARBA00004173"/>
    </source>
</evidence>
<dbReference type="InterPro" id="IPR020598">
    <property type="entry name" value="rRNA_Ade_methylase_Trfase_N"/>
</dbReference>
<dbReference type="AlphaFoldDB" id="Q2PQU7"/>
<organism evidence="14">
    <name type="scientific">Tigriopus californicus</name>
    <name type="common">Marine copepod</name>
    <dbReference type="NCBI Taxonomy" id="6832"/>
    <lineage>
        <taxon>Eukaryota</taxon>
        <taxon>Metazoa</taxon>
        <taxon>Ecdysozoa</taxon>
        <taxon>Arthropoda</taxon>
        <taxon>Crustacea</taxon>
        <taxon>Multicrustacea</taxon>
        <taxon>Hexanauplia</taxon>
        <taxon>Copepoda</taxon>
        <taxon>Harpacticoida</taxon>
        <taxon>Harpacticidae</taxon>
        <taxon>Tigriopus</taxon>
    </lineage>
</organism>
<dbReference type="PROSITE" id="PS51689">
    <property type="entry name" value="SAM_RNA_A_N6_MT"/>
    <property type="match status" value="1"/>
</dbReference>
<dbReference type="GO" id="GO:0000179">
    <property type="term" value="F:rRNA (adenine-N6,N6-)-dimethyltransferase activity"/>
    <property type="evidence" value="ECO:0007669"/>
    <property type="project" value="UniProtKB-UniRule"/>
</dbReference>
<protein>
    <recommendedName>
        <fullName evidence="12">rRNA adenine N(6)-methyltransferase</fullName>
        <ecNumber evidence="12">2.1.1.-</ecNumber>
    </recommendedName>
</protein>
<evidence type="ECO:0000256" key="9">
    <source>
        <dbReference type="ARBA" id="ARBA00023128"/>
    </source>
</evidence>
<keyword evidence="4 11" id="KW-0808">Transferase</keyword>
<name>Q2PQU7_TIGCA</name>
<dbReference type="PANTHER" id="PTHR11727:SF17">
    <property type="entry name" value="DIMETHYLADENOSINE TRANSFERASE 1, MITOCHONDRIAL"/>
    <property type="match status" value="1"/>
</dbReference>
<feature type="binding site" evidence="11">
    <location>
        <position position="108"/>
    </location>
    <ligand>
        <name>S-adenosyl-L-methionine</name>
        <dbReference type="ChEBI" id="CHEBI:59789"/>
    </ligand>
</feature>
<evidence type="ECO:0000256" key="6">
    <source>
        <dbReference type="ARBA" id="ARBA00022884"/>
    </source>
</evidence>
<dbReference type="SMART" id="SM00650">
    <property type="entry name" value="rADc"/>
    <property type="match status" value="1"/>
</dbReference>
<gene>
    <name evidence="14" type="primary">TFB1</name>
    <name evidence="15" type="ORF">TCAL_00304</name>
</gene>
<dbReference type="InterPro" id="IPR001737">
    <property type="entry name" value="KsgA/Erm"/>
</dbReference>
<dbReference type="PROSITE" id="PS01131">
    <property type="entry name" value="RRNA_A_DIMETH"/>
    <property type="match status" value="1"/>
</dbReference>
<comment type="subcellular location">
    <subcellularLocation>
        <location evidence="1">Mitochondrion</location>
    </subcellularLocation>
</comment>
<feature type="domain" description="Ribosomal RNA adenine methylase transferase N-terminal" evidence="13">
    <location>
        <begin position="40"/>
        <end position="232"/>
    </location>
</feature>
<dbReference type="PANTHER" id="PTHR11727">
    <property type="entry name" value="DIMETHYLADENOSINE TRANSFERASE"/>
    <property type="match status" value="1"/>
</dbReference>
<dbReference type="InterPro" id="IPR023165">
    <property type="entry name" value="rRNA_Ade_diMease-like_C"/>
</dbReference>
<evidence type="ECO:0000313" key="15">
    <source>
        <dbReference type="EMBL" id="TRY71840.1"/>
    </source>
</evidence>
<comment type="similarity">
    <text evidence="11 12">Belongs to the class I-like SAM-binding methyltransferase superfamily. rRNA adenine N(6)-methyltransferase family.</text>
</comment>
<dbReference type="Proteomes" id="UP000318571">
    <property type="component" value="Chromosome 7"/>
</dbReference>
<evidence type="ECO:0000256" key="3">
    <source>
        <dbReference type="ARBA" id="ARBA00022603"/>
    </source>
</evidence>
<evidence type="ECO:0000256" key="8">
    <source>
        <dbReference type="ARBA" id="ARBA00023015"/>
    </source>
</evidence>
<evidence type="ECO:0000256" key="12">
    <source>
        <dbReference type="RuleBase" id="RU362106"/>
    </source>
</evidence>
<evidence type="ECO:0000313" key="16">
    <source>
        <dbReference type="Proteomes" id="UP000318571"/>
    </source>
</evidence>
<dbReference type="EC" id="2.1.1.-" evidence="12"/>
<evidence type="ECO:0000256" key="4">
    <source>
        <dbReference type="ARBA" id="ARBA00022679"/>
    </source>
</evidence>
<keyword evidence="8" id="KW-0805">Transcription regulation</keyword>
<dbReference type="FunFam" id="3.40.50.150:FF:000109">
    <property type="entry name" value="rRNA adenine N(6)-methyltransferase"/>
    <property type="match status" value="1"/>
</dbReference>
<dbReference type="OMA" id="RIEQPFK"/>
<reference evidence="15" key="3">
    <citation type="submission" date="2019-05" db="EMBL/GenBank/DDBJ databases">
        <authorList>
            <person name="Barreto F.S."/>
            <person name="Watson E.T."/>
            <person name="Lima T.G."/>
            <person name="Willett C.S."/>
            <person name="Edmands S."/>
            <person name="Li W."/>
            <person name="Burton R.S."/>
        </authorList>
    </citation>
    <scope>NUCLEOTIDE SEQUENCE</scope>
    <source>
        <strain evidence="15">San Diego</strain>
    </source>
</reference>
<feature type="binding site" evidence="11">
    <location>
        <position position="60"/>
    </location>
    <ligand>
        <name>S-adenosyl-L-methionine</name>
        <dbReference type="ChEBI" id="CHEBI:59789"/>
    </ligand>
</feature>
<reference evidence="14" key="1">
    <citation type="submission" date="2005-11" db="EMBL/GenBank/DDBJ databases">
        <title>Cyto-nuclear interactions and the evolution of mitochondrial transcription genes in Tigriopus californicus.</title>
        <authorList>
            <person name="Flowers J.M."/>
            <person name="Burton R.S."/>
        </authorList>
    </citation>
    <scope>NUCLEOTIDE SEQUENCE</scope>
</reference>
<keyword evidence="5 11" id="KW-0949">S-adenosyl-L-methionine</keyword>
<dbReference type="InterPro" id="IPR020596">
    <property type="entry name" value="rRNA_Ade_Mease_Trfase_CS"/>
</dbReference>
<feature type="binding site" evidence="11">
    <location>
        <position position="82"/>
    </location>
    <ligand>
        <name>S-adenosyl-L-methionine</name>
        <dbReference type="ChEBI" id="CHEBI:59789"/>
    </ligand>
</feature>
<evidence type="ECO:0000313" key="14">
    <source>
        <dbReference type="EMBL" id="ABC24676.1"/>
    </source>
</evidence>
<dbReference type="CDD" id="cd02440">
    <property type="entry name" value="AdoMet_MTases"/>
    <property type="match status" value="1"/>
</dbReference>
<evidence type="ECO:0000256" key="5">
    <source>
        <dbReference type="ARBA" id="ARBA00022691"/>
    </source>
</evidence>